<evidence type="ECO:0000259" key="5">
    <source>
        <dbReference type="Pfam" id="PF13339"/>
    </source>
</evidence>
<gene>
    <name evidence="6" type="primary">BFR2</name>
    <name evidence="6" type="ORF">SEPCBS119000_000990</name>
</gene>
<keyword evidence="7" id="KW-1185">Reference proteome</keyword>
<dbReference type="InterPro" id="IPR012617">
    <property type="entry name" value="AATF_C"/>
</dbReference>
<feature type="domain" description="Apoptosis-antagonizing transcription factor C-terminal" evidence="4">
    <location>
        <begin position="480"/>
        <end position="564"/>
    </location>
</feature>
<feature type="region of interest" description="Disordered" evidence="3">
    <location>
        <begin position="573"/>
        <end position="601"/>
    </location>
</feature>
<dbReference type="EMBL" id="CAWUON010000006">
    <property type="protein sequence ID" value="CAK7264421.1"/>
    <property type="molecule type" value="Genomic_DNA"/>
</dbReference>
<evidence type="ECO:0000256" key="1">
    <source>
        <dbReference type="ARBA" id="ARBA00008966"/>
    </source>
</evidence>
<dbReference type="Pfam" id="PF13339">
    <property type="entry name" value="AATF-Che1"/>
    <property type="match status" value="1"/>
</dbReference>
<evidence type="ECO:0000313" key="6">
    <source>
        <dbReference type="EMBL" id="CAK7264421.1"/>
    </source>
</evidence>
<dbReference type="PANTHER" id="PTHR15565:SF0">
    <property type="entry name" value="PROTEIN AATF"/>
    <property type="match status" value="1"/>
</dbReference>
<comment type="caution">
    <text evidence="6">The sequence shown here is derived from an EMBL/GenBank/DDBJ whole genome shotgun (WGS) entry which is preliminary data.</text>
</comment>
<feature type="compositionally biased region" description="Acidic residues" evidence="3">
    <location>
        <begin position="158"/>
        <end position="186"/>
    </location>
</feature>
<evidence type="ECO:0000313" key="7">
    <source>
        <dbReference type="Proteomes" id="UP001642502"/>
    </source>
</evidence>
<name>A0ABP0DC06_9PEZI</name>
<sequence>MVGLKGLAAQLFAKHSLAKEFDPESELPADGDDGNQNEEANSDSEAEVPEDTQNTEHYLPVGKSKLRRNETVALGPAYRGKRVSRKQLEEGSDGEEKEDSEEEFDDPDEVDIEGAEDVHTDDEIDSDEAFGEDDEELLEKFTFRGSSKPKTPKGEPISSDEEPGEDEEGDDSENDSEGDSEDDEIEKSDSDPNGSDSEGLDEDSDHGETEDVGSAESEMDDDADDFSDDSADVDDSEVSNDSGDFSDDNDYSDKADTSAAKTEAETQKILAQERKQVLASISQSAKADADKGFAVRRQRQTFDAILNMRIRMQKALSTANTLHTVAEGDIAKDATIEEAAAKVVELLNAVQGIRKSFYVTGSNADSTKRKRAAVTETSSSCQAIFDEMAVTEQAALAKRRKVLDRWSARVQRPSTSSAAGASRLFNGATASTTLTAVLDGQLATAERLVRRTRTPRSCAPVQAAKSIEEDPEIYDDADFYQLLLKELVDQRTVDGTAPGSEAPTVRWAASAAQDAKTRKSVDRKASKGRKMRYNVHAKLQNFTAPEDRRDWEPEAIDRFFSSLFGQRMVLQEDDASDEDGDDDGEVMGGVSIGGETSLRLF</sequence>
<feature type="compositionally biased region" description="Acidic residues" evidence="3">
    <location>
        <begin position="90"/>
        <end position="137"/>
    </location>
</feature>
<evidence type="ECO:0000256" key="2">
    <source>
        <dbReference type="ARBA" id="ARBA00013850"/>
    </source>
</evidence>
<dbReference type="InterPro" id="IPR039223">
    <property type="entry name" value="AATF/Bfr2"/>
</dbReference>
<comment type="similarity">
    <text evidence="1">Belongs to the AATF family.</text>
</comment>
<dbReference type="PANTHER" id="PTHR15565">
    <property type="entry name" value="AATF PROTEIN APOPTOSIS ANTAGONIZING TRANSCRIPTION FACTOR"/>
    <property type="match status" value="1"/>
</dbReference>
<feature type="compositionally biased region" description="Acidic residues" evidence="3">
    <location>
        <begin position="23"/>
        <end position="50"/>
    </location>
</feature>
<dbReference type="Proteomes" id="UP001642502">
    <property type="component" value="Unassembled WGS sequence"/>
</dbReference>
<feature type="domain" description="AATF leucine zipper-containing" evidence="5">
    <location>
        <begin position="288"/>
        <end position="409"/>
    </location>
</feature>
<feature type="compositionally biased region" description="Acidic residues" evidence="3">
    <location>
        <begin position="198"/>
        <end position="250"/>
    </location>
</feature>
<proteinExistence type="inferred from homology"/>
<feature type="compositionally biased region" description="Basic and acidic residues" evidence="3">
    <location>
        <begin position="251"/>
        <end position="260"/>
    </location>
</feature>
<accession>A0ABP0DC06</accession>
<dbReference type="InterPro" id="IPR025160">
    <property type="entry name" value="AATF"/>
</dbReference>
<organism evidence="6 7">
    <name type="scientific">Sporothrix epigloea</name>
    <dbReference type="NCBI Taxonomy" id="1892477"/>
    <lineage>
        <taxon>Eukaryota</taxon>
        <taxon>Fungi</taxon>
        <taxon>Dikarya</taxon>
        <taxon>Ascomycota</taxon>
        <taxon>Pezizomycotina</taxon>
        <taxon>Sordariomycetes</taxon>
        <taxon>Sordariomycetidae</taxon>
        <taxon>Ophiostomatales</taxon>
        <taxon>Ophiostomataceae</taxon>
        <taxon>Sporothrix</taxon>
    </lineage>
</organism>
<evidence type="ECO:0000256" key="3">
    <source>
        <dbReference type="SAM" id="MobiDB-lite"/>
    </source>
</evidence>
<feature type="region of interest" description="Disordered" evidence="3">
    <location>
        <begin position="18"/>
        <end position="260"/>
    </location>
</feature>
<dbReference type="Pfam" id="PF08164">
    <property type="entry name" value="TRAUB"/>
    <property type="match status" value="1"/>
</dbReference>
<reference evidence="6 7" key="1">
    <citation type="submission" date="2024-01" db="EMBL/GenBank/DDBJ databases">
        <authorList>
            <person name="Allen C."/>
            <person name="Tagirdzhanova G."/>
        </authorList>
    </citation>
    <scope>NUCLEOTIDE SEQUENCE [LARGE SCALE GENOMIC DNA]</scope>
    <source>
        <strain evidence="6 7">CBS 119000</strain>
    </source>
</reference>
<protein>
    <recommendedName>
        <fullName evidence="2">Protein BFR2</fullName>
    </recommendedName>
</protein>
<evidence type="ECO:0000259" key="4">
    <source>
        <dbReference type="Pfam" id="PF08164"/>
    </source>
</evidence>
<feature type="compositionally biased region" description="Acidic residues" evidence="3">
    <location>
        <begin position="573"/>
        <end position="585"/>
    </location>
</feature>